<name>B1BPQ6_CLOPF</name>
<dbReference type="InterPro" id="IPR011112">
    <property type="entry name" value="Rho-like_N"/>
</dbReference>
<keyword evidence="3" id="KW-0687">Ribonucleoprotein</keyword>
<dbReference type="GO" id="GO:0005840">
    <property type="term" value="C:ribosome"/>
    <property type="evidence" value="ECO:0007669"/>
    <property type="project" value="UniProtKB-KW"/>
</dbReference>
<evidence type="ECO:0000313" key="3">
    <source>
        <dbReference type="EMBL" id="EDT16212.1"/>
    </source>
</evidence>
<dbReference type="Proteomes" id="UP000005337">
    <property type="component" value="Unassembled WGS sequence"/>
</dbReference>
<comment type="caution">
    <text evidence="3">The sequence shown here is derived from an EMBL/GenBank/DDBJ whole genome shotgun (WGS) entry which is preliminary data.</text>
</comment>
<gene>
    <name evidence="3" type="ORF">AC3_2557</name>
</gene>
<sequence>MGEELNSIDSEPTPDNLPEFNDKTVEELKKIAKEKNIKGYSTLSKNELIEAIRATE</sequence>
<dbReference type="AlphaFoldDB" id="B1BPQ6"/>
<accession>B1BPQ6</accession>
<dbReference type="Gene3D" id="1.10.720.10">
    <property type="match status" value="1"/>
</dbReference>
<keyword evidence="3" id="KW-0689">Ribosomal protein</keyword>
<dbReference type="SMART" id="SM00959">
    <property type="entry name" value="Rho_N"/>
    <property type="match status" value="1"/>
</dbReference>
<dbReference type="GO" id="GO:0006353">
    <property type="term" value="P:DNA-templated transcription termination"/>
    <property type="evidence" value="ECO:0007669"/>
    <property type="project" value="InterPro"/>
</dbReference>
<organism evidence="3 4">
    <name type="scientific">Clostridium perfringens E str. JGS1987</name>
    <dbReference type="NCBI Taxonomy" id="451755"/>
    <lineage>
        <taxon>Bacteria</taxon>
        <taxon>Bacillati</taxon>
        <taxon>Bacillota</taxon>
        <taxon>Clostridia</taxon>
        <taxon>Eubacteriales</taxon>
        <taxon>Clostridiaceae</taxon>
        <taxon>Clostridium</taxon>
    </lineage>
</organism>
<evidence type="ECO:0000259" key="2">
    <source>
        <dbReference type="SMART" id="SM00959"/>
    </source>
</evidence>
<dbReference type="Pfam" id="PF07498">
    <property type="entry name" value="Rho_N"/>
    <property type="match status" value="1"/>
</dbReference>
<evidence type="ECO:0000256" key="1">
    <source>
        <dbReference type="SAM" id="MobiDB-lite"/>
    </source>
</evidence>
<evidence type="ECO:0000313" key="4">
    <source>
        <dbReference type="Proteomes" id="UP000005337"/>
    </source>
</evidence>
<dbReference type="RefSeq" id="WP_003461746.1">
    <property type="nucleotide sequence ID" value="NZ_ABDW01000003.1"/>
</dbReference>
<proteinExistence type="predicted"/>
<dbReference type="InterPro" id="IPR036269">
    <property type="entry name" value="Rho_N_sf"/>
</dbReference>
<protein>
    <submittedName>
        <fullName evidence="3">50S ribosomal protein L21</fullName>
    </submittedName>
</protein>
<reference evidence="3 4" key="1">
    <citation type="submission" date="2007-07" db="EMBL/GenBank/DDBJ databases">
        <title>Annotation of Clostridium perfringens E str. JGS1987.</title>
        <authorList>
            <person name="Paulsen I."/>
            <person name="Sebastian Y."/>
        </authorList>
    </citation>
    <scope>NUCLEOTIDE SEQUENCE [LARGE SCALE GENOMIC DNA]</scope>
    <source>
        <strain evidence="4">E str. JGS1987</strain>
    </source>
</reference>
<feature type="domain" description="Rho termination factor-like N-terminal" evidence="2">
    <location>
        <begin position="19"/>
        <end position="56"/>
    </location>
</feature>
<dbReference type="SUPFAM" id="SSF68912">
    <property type="entry name" value="Rho N-terminal domain-like"/>
    <property type="match status" value="1"/>
</dbReference>
<feature type="region of interest" description="Disordered" evidence="1">
    <location>
        <begin position="1"/>
        <end position="21"/>
    </location>
</feature>
<dbReference type="EMBL" id="ABDW01000003">
    <property type="protein sequence ID" value="EDT16212.1"/>
    <property type="molecule type" value="Genomic_DNA"/>
</dbReference>